<protein>
    <submittedName>
        <fullName evidence="1">Uncharacterized protein</fullName>
    </submittedName>
</protein>
<name>A0A656AZ41_VIBCL</name>
<dbReference type="AlphaFoldDB" id="A0A656AZ41"/>
<proteinExistence type="predicted"/>
<evidence type="ECO:0000313" key="2">
    <source>
        <dbReference type="Proteomes" id="UP000041770"/>
    </source>
</evidence>
<dbReference type="EMBL" id="CWQY01000148">
    <property type="protein sequence ID" value="CSD54597.1"/>
    <property type="molecule type" value="Genomic_DNA"/>
</dbReference>
<reference evidence="1 2" key="1">
    <citation type="submission" date="2015-07" db="EMBL/GenBank/DDBJ databases">
        <authorList>
            <consortium name="Pathogen Informatics"/>
        </authorList>
    </citation>
    <scope>NUCLEOTIDE SEQUENCE [LARGE SCALE GENOMIC DNA]</scope>
    <source>
        <strain evidence="1 2">A316</strain>
    </source>
</reference>
<accession>A0A656AZ41</accession>
<gene>
    <name evidence="1" type="ORF">ERS013200_04363</name>
</gene>
<sequence>MDQAIVVDTFVGLGKYAFCRVVLEEVNPFLDDRCQQLVTEAITQPHHPVHLLIDVRGAEQNKLERSLRRELLIQETVHSLLNFFIGTTQGLTHETKACTVVIHKEDMIVFVIGQDRNNPGSSQVLRDQRFFEFLFDGYDHSTLSNHDFRFFGRPLLTRPSGATTNGTPSIPMK</sequence>
<organism evidence="1 2">
    <name type="scientific">Vibrio cholerae</name>
    <dbReference type="NCBI Taxonomy" id="666"/>
    <lineage>
        <taxon>Bacteria</taxon>
        <taxon>Pseudomonadati</taxon>
        <taxon>Pseudomonadota</taxon>
        <taxon>Gammaproteobacteria</taxon>
        <taxon>Vibrionales</taxon>
        <taxon>Vibrionaceae</taxon>
        <taxon>Vibrio</taxon>
    </lineage>
</organism>
<evidence type="ECO:0000313" key="1">
    <source>
        <dbReference type="EMBL" id="CSD54597.1"/>
    </source>
</evidence>
<dbReference type="Proteomes" id="UP000041770">
    <property type="component" value="Unassembled WGS sequence"/>
</dbReference>